<comment type="caution">
    <text evidence="6">The sequence shown here is derived from an EMBL/GenBank/DDBJ whole genome shotgun (WGS) entry which is preliminary data.</text>
</comment>
<dbReference type="InterPro" id="IPR011006">
    <property type="entry name" value="CheY-like_superfamily"/>
</dbReference>
<evidence type="ECO:0000259" key="4">
    <source>
        <dbReference type="PROSITE" id="PS50043"/>
    </source>
</evidence>
<dbReference type="PANTHER" id="PTHR43214">
    <property type="entry name" value="TWO-COMPONENT RESPONSE REGULATOR"/>
    <property type="match status" value="1"/>
</dbReference>
<proteinExistence type="predicted"/>
<reference evidence="6 7" key="1">
    <citation type="submission" date="2019-03" db="EMBL/GenBank/DDBJ databases">
        <title>Genomics of glacier-inhabiting Cryobacterium strains.</title>
        <authorList>
            <person name="Liu Q."/>
            <person name="Xin Y.-H."/>
        </authorList>
    </citation>
    <scope>NUCLEOTIDE SEQUENCE [LARGE SCALE GENOMIC DNA]</scope>
    <source>
        <strain evidence="6 7">TMT4-23</strain>
    </source>
</reference>
<keyword evidence="7" id="KW-1185">Reference proteome</keyword>
<dbReference type="InterPro" id="IPR039420">
    <property type="entry name" value="WalR-like"/>
</dbReference>
<evidence type="ECO:0000256" key="2">
    <source>
        <dbReference type="ARBA" id="ARBA00023125"/>
    </source>
</evidence>
<feature type="domain" description="Response regulatory" evidence="5">
    <location>
        <begin position="3"/>
        <end position="119"/>
    </location>
</feature>
<dbReference type="PRINTS" id="PR00038">
    <property type="entry name" value="HTHLUXR"/>
</dbReference>
<dbReference type="SMART" id="SM00421">
    <property type="entry name" value="HTH_LUXR"/>
    <property type="match status" value="1"/>
</dbReference>
<keyword evidence="1 3" id="KW-0597">Phosphoprotein</keyword>
<feature type="modified residue" description="4-aspartylphosphate" evidence="3">
    <location>
        <position position="54"/>
    </location>
</feature>
<dbReference type="InterPro" id="IPR058245">
    <property type="entry name" value="NreC/VraR/RcsB-like_REC"/>
</dbReference>
<dbReference type="Gene3D" id="3.40.50.2300">
    <property type="match status" value="1"/>
</dbReference>
<dbReference type="InterPro" id="IPR000792">
    <property type="entry name" value="Tscrpt_reg_LuxR_C"/>
</dbReference>
<evidence type="ECO:0000256" key="1">
    <source>
        <dbReference type="ARBA" id="ARBA00022553"/>
    </source>
</evidence>
<dbReference type="RefSeq" id="WP_134364661.1">
    <property type="nucleotide sequence ID" value="NZ_SOGJ01000035.1"/>
</dbReference>
<dbReference type="Pfam" id="PF00072">
    <property type="entry name" value="Response_reg"/>
    <property type="match status" value="1"/>
</dbReference>
<dbReference type="EMBL" id="SOGJ01000035">
    <property type="protein sequence ID" value="TFC95118.1"/>
    <property type="molecule type" value="Genomic_DNA"/>
</dbReference>
<dbReference type="InterPro" id="IPR001789">
    <property type="entry name" value="Sig_transdc_resp-reg_receiver"/>
</dbReference>
<dbReference type="SMART" id="SM00448">
    <property type="entry name" value="REC"/>
    <property type="match status" value="1"/>
</dbReference>
<organism evidence="6 7">
    <name type="scientific">Cryobacterium breve</name>
    <dbReference type="NCBI Taxonomy" id="1259258"/>
    <lineage>
        <taxon>Bacteria</taxon>
        <taxon>Bacillati</taxon>
        <taxon>Actinomycetota</taxon>
        <taxon>Actinomycetes</taxon>
        <taxon>Micrococcales</taxon>
        <taxon>Microbacteriaceae</taxon>
        <taxon>Cryobacterium</taxon>
    </lineage>
</organism>
<dbReference type="Proteomes" id="UP000298355">
    <property type="component" value="Unassembled WGS sequence"/>
</dbReference>
<accession>A0ABY2IXG1</accession>
<protein>
    <submittedName>
        <fullName evidence="6">Response regulator transcription factor</fullName>
    </submittedName>
</protein>
<keyword evidence="2" id="KW-0238">DNA-binding</keyword>
<gene>
    <name evidence="6" type="ORF">E3O65_15690</name>
</gene>
<dbReference type="InterPro" id="IPR016032">
    <property type="entry name" value="Sig_transdc_resp-reg_C-effctor"/>
</dbReference>
<dbReference type="PROSITE" id="PS50043">
    <property type="entry name" value="HTH_LUXR_2"/>
    <property type="match status" value="1"/>
</dbReference>
<dbReference type="CDD" id="cd17535">
    <property type="entry name" value="REC_NarL-like"/>
    <property type="match status" value="1"/>
</dbReference>
<dbReference type="SUPFAM" id="SSF52172">
    <property type="entry name" value="CheY-like"/>
    <property type="match status" value="1"/>
</dbReference>
<dbReference type="CDD" id="cd06170">
    <property type="entry name" value="LuxR_C_like"/>
    <property type="match status" value="1"/>
</dbReference>
<name>A0ABY2IXG1_9MICO</name>
<sequence length="215" mass="22995">MIRVLIVDDHTTFTELLIGALDRELDLFTVGTAGNVRKAIELSATLAPDLIVMDYHLPDGSGLAAAARILAQAPSTRIVILTGDPTPEAIEQAAIIGVCAFLPKDGSLAGLLDTLRHARNGTFSVHPSLVAQLSARRRLQDNDLAVTSLTRRELDVLQLMAEGNDVKANALALGISENTCRGYVKSILAKLEAHSQLEAVVSATRLGLVMVRERV</sequence>
<evidence type="ECO:0000313" key="6">
    <source>
        <dbReference type="EMBL" id="TFC95118.1"/>
    </source>
</evidence>
<dbReference type="Pfam" id="PF00196">
    <property type="entry name" value="GerE"/>
    <property type="match status" value="1"/>
</dbReference>
<evidence type="ECO:0000256" key="3">
    <source>
        <dbReference type="PROSITE-ProRule" id="PRU00169"/>
    </source>
</evidence>
<feature type="domain" description="HTH luxR-type" evidence="4">
    <location>
        <begin position="142"/>
        <end position="207"/>
    </location>
</feature>
<dbReference type="PROSITE" id="PS50110">
    <property type="entry name" value="RESPONSE_REGULATORY"/>
    <property type="match status" value="1"/>
</dbReference>
<evidence type="ECO:0000259" key="5">
    <source>
        <dbReference type="PROSITE" id="PS50110"/>
    </source>
</evidence>
<dbReference type="SUPFAM" id="SSF46894">
    <property type="entry name" value="C-terminal effector domain of the bipartite response regulators"/>
    <property type="match status" value="1"/>
</dbReference>
<evidence type="ECO:0000313" key="7">
    <source>
        <dbReference type="Proteomes" id="UP000298355"/>
    </source>
</evidence>